<comment type="pathway">
    <text evidence="2 7">Amino-acid degradation; 4-aminobutanoate degradation.</text>
</comment>
<evidence type="ECO:0000256" key="3">
    <source>
        <dbReference type="ARBA" id="ARBA00009986"/>
    </source>
</evidence>
<comment type="subunit">
    <text evidence="7">Homotetramer.</text>
</comment>
<evidence type="ECO:0000259" key="8">
    <source>
        <dbReference type="Pfam" id="PF00171"/>
    </source>
</evidence>
<gene>
    <name evidence="9" type="ORF">HZH68_000533</name>
</gene>
<dbReference type="EC" id="1.2.1.24" evidence="7"/>
<dbReference type="CDD" id="cd07103">
    <property type="entry name" value="ALDH_F5_SSADH_GabD"/>
    <property type="match status" value="1"/>
</dbReference>
<evidence type="ECO:0000256" key="5">
    <source>
        <dbReference type="PROSITE-ProRule" id="PRU10007"/>
    </source>
</evidence>
<comment type="similarity">
    <text evidence="3 6">Belongs to the aldehyde dehydrogenase family.</text>
</comment>
<dbReference type="InterPro" id="IPR050740">
    <property type="entry name" value="Aldehyde_DH_Superfamily"/>
</dbReference>
<evidence type="ECO:0000256" key="6">
    <source>
        <dbReference type="RuleBase" id="RU003345"/>
    </source>
</evidence>
<dbReference type="InterPro" id="IPR016163">
    <property type="entry name" value="Ald_DH_C"/>
</dbReference>
<dbReference type="InterPro" id="IPR016162">
    <property type="entry name" value="Ald_DH_N"/>
</dbReference>
<dbReference type="EMBL" id="JACSDZ010000001">
    <property type="protein sequence ID" value="KAF7417880.1"/>
    <property type="molecule type" value="Genomic_DNA"/>
</dbReference>
<keyword evidence="7" id="KW-0520">NAD</keyword>
<evidence type="ECO:0000256" key="7">
    <source>
        <dbReference type="RuleBase" id="RU365091"/>
    </source>
</evidence>
<protein>
    <recommendedName>
        <fullName evidence="7">Succinate-semialdehyde dehydrogenase</fullName>
        <ecNumber evidence="7">1.2.1.24</ecNumber>
    </recommendedName>
</protein>
<dbReference type="GO" id="GO:0005739">
    <property type="term" value="C:mitochondrion"/>
    <property type="evidence" value="ECO:0007669"/>
    <property type="project" value="UniProtKB-SubCell"/>
</dbReference>
<comment type="caution">
    <text evidence="9">The sequence shown here is derived from an EMBL/GenBank/DDBJ whole genome shotgun (WGS) entry which is preliminary data.</text>
</comment>
<dbReference type="FunFam" id="3.40.605.10:FF:000005">
    <property type="entry name" value="Succinate-semialdehyde dehydrogenase I"/>
    <property type="match status" value="1"/>
</dbReference>
<dbReference type="GO" id="GO:0009450">
    <property type="term" value="P:gamma-aminobutyric acid catabolic process"/>
    <property type="evidence" value="ECO:0007669"/>
    <property type="project" value="UniProtKB-UniRule"/>
</dbReference>
<dbReference type="InterPro" id="IPR016161">
    <property type="entry name" value="Ald_DH/histidinol_DH"/>
</dbReference>
<dbReference type="FunFam" id="3.40.309.10:FF:000004">
    <property type="entry name" value="Succinate-semialdehyde dehydrogenase I"/>
    <property type="match status" value="1"/>
</dbReference>
<dbReference type="InterPro" id="IPR029510">
    <property type="entry name" value="Ald_DH_CS_GLU"/>
</dbReference>
<evidence type="ECO:0000313" key="10">
    <source>
        <dbReference type="Proteomes" id="UP000617340"/>
    </source>
</evidence>
<keyword evidence="4 6" id="KW-0560">Oxidoreductase</keyword>
<dbReference type="NCBIfam" id="TIGR01780">
    <property type="entry name" value="SSADH"/>
    <property type="match status" value="1"/>
</dbReference>
<dbReference type="UniPathway" id="UPA00733"/>
<feature type="domain" description="Aldehyde dehydrogenase" evidence="8">
    <location>
        <begin position="37"/>
        <end position="501"/>
    </location>
</feature>
<evidence type="ECO:0000256" key="1">
    <source>
        <dbReference type="ARBA" id="ARBA00003743"/>
    </source>
</evidence>
<comment type="function">
    <text evidence="1">Catalyzes one step in the degradation of the inhibitory neurotransmitter gamma-aminobutyric acid (GABA).</text>
</comment>
<comment type="catalytic activity">
    <reaction evidence="7">
        <text>succinate semialdehyde + NAD(+) + H2O = succinate + NADH + 2 H(+)</text>
        <dbReference type="Rhea" id="RHEA:13217"/>
        <dbReference type="ChEBI" id="CHEBI:15377"/>
        <dbReference type="ChEBI" id="CHEBI:15378"/>
        <dbReference type="ChEBI" id="CHEBI:30031"/>
        <dbReference type="ChEBI" id="CHEBI:57540"/>
        <dbReference type="ChEBI" id="CHEBI:57706"/>
        <dbReference type="ChEBI" id="CHEBI:57945"/>
        <dbReference type="EC" id="1.2.1.24"/>
    </reaction>
</comment>
<dbReference type="Gene3D" id="3.40.605.10">
    <property type="entry name" value="Aldehyde Dehydrogenase, Chain A, domain 1"/>
    <property type="match status" value="1"/>
</dbReference>
<dbReference type="Gene3D" id="3.40.309.10">
    <property type="entry name" value="Aldehyde Dehydrogenase, Chain A, domain 2"/>
    <property type="match status" value="1"/>
</dbReference>
<dbReference type="Proteomes" id="UP000617340">
    <property type="component" value="Unassembled WGS sequence"/>
</dbReference>
<evidence type="ECO:0000256" key="4">
    <source>
        <dbReference type="ARBA" id="ARBA00023002"/>
    </source>
</evidence>
<dbReference type="PROSITE" id="PS00687">
    <property type="entry name" value="ALDEHYDE_DEHYDR_GLU"/>
    <property type="match status" value="1"/>
</dbReference>
<proteinExistence type="inferred from homology"/>
<evidence type="ECO:0000256" key="2">
    <source>
        <dbReference type="ARBA" id="ARBA00005176"/>
    </source>
</evidence>
<comment type="subcellular location">
    <subcellularLocation>
        <location evidence="7">Mitochondrion</location>
    </subcellularLocation>
</comment>
<dbReference type="GO" id="GO:0004777">
    <property type="term" value="F:succinate-semialdehyde dehydrogenase (NAD+) activity"/>
    <property type="evidence" value="ECO:0007669"/>
    <property type="project" value="UniProtKB-UniRule"/>
</dbReference>
<keyword evidence="10" id="KW-1185">Reference proteome</keyword>
<dbReference type="PANTHER" id="PTHR43353">
    <property type="entry name" value="SUCCINATE-SEMIALDEHYDE DEHYDROGENASE, MITOCHONDRIAL"/>
    <property type="match status" value="1"/>
</dbReference>
<accession>A0A834NTR1</accession>
<dbReference type="SUPFAM" id="SSF53720">
    <property type="entry name" value="ALDH-like"/>
    <property type="match status" value="1"/>
</dbReference>
<organism evidence="9 10">
    <name type="scientific">Vespula germanica</name>
    <name type="common">German yellow jacket</name>
    <name type="synonym">Paravespula germanica</name>
    <dbReference type="NCBI Taxonomy" id="30212"/>
    <lineage>
        <taxon>Eukaryota</taxon>
        <taxon>Metazoa</taxon>
        <taxon>Ecdysozoa</taxon>
        <taxon>Arthropoda</taxon>
        <taxon>Hexapoda</taxon>
        <taxon>Insecta</taxon>
        <taxon>Pterygota</taxon>
        <taxon>Neoptera</taxon>
        <taxon>Endopterygota</taxon>
        <taxon>Hymenoptera</taxon>
        <taxon>Apocrita</taxon>
        <taxon>Aculeata</taxon>
        <taxon>Vespoidea</taxon>
        <taxon>Vespidae</taxon>
        <taxon>Vespinae</taxon>
        <taxon>Vespula</taxon>
    </lineage>
</organism>
<reference evidence="9" key="1">
    <citation type="journal article" date="2020" name="G3 (Bethesda)">
        <title>High-Quality Assemblies for Three Invasive Social Wasps from the &lt;i&gt;Vespula&lt;/i&gt; Genus.</title>
        <authorList>
            <person name="Harrop T.W.R."/>
            <person name="Guhlin J."/>
            <person name="McLaughlin G.M."/>
            <person name="Permina E."/>
            <person name="Stockwell P."/>
            <person name="Gilligan J."/>
            <person name="Le Lec M.F."/>
            <person name="Gruber M.A.M."/>
            <person name="Quinn O."/>
            <person name="Lovegrove M."/>
            <person name="Duncan E.J."/>
            <person name="Remnant E.J."/>
            <person name="Van Eeckhoven J."/>
            <person name="Graham B."/>
            <person name="Knapp R.A."/>
            <person name="Langford K.W."/>
            <person name="Kronenberg Z."/>
            <person name="Press M.O."/>
            <person name="Eacker S.M."/>
            <person name="Wilson-Rankin E.E."/>
            <person name="Purcell J."/>
            <person name="Lester P.J."/>
            <person name="Dearden P.K."/>
        </authorList>
    </citation>
    <scope>NUCLEOTIDE SEQUENCE</scope>
    <source>
        <strain evidence="9">Linc-1</strain>
    </source>
</reference>
<name>A0A834NTR1_VESGE</name>
<dbReference type="Pfam" id="PF00171">
    <property type="entry name" value="Aldedh"/>
    <property type="match status" value="1"/>
</dbReference>
<keyword evidence="7" id="KW-0496">Mitochondrion</keyword>
<dbReference type="InterPro" id="IPR015590">
    <property type="entry name" value="Aldehyde_DH_dom"/>
</dbReference>
<dbReference type="InterPro" id="IPR010102">
    <property type="entry name" value="Succ_semiAld_DH"/>
</dbReference>
<dbReference type="PANTHER" id="PTHR43353:SF5">
    <property type="entry name" value="SUCCINATE-SEMIALDEHYDE DEHYDROGENASE, MITOCHONDRIAL"/>
    <property type="match status" value="1"/>
</dbReference>
<evidence type="ECO:0000313" key="9">
    <source>
        <dbReference type="EMBL" id="KAF7417880.1"/>
    </source>
</evidence>
<sequence length="508" mass="55225">MAVITMQSLKEGIKLHVTVASRGLHLLRDLAYIDGKWLGANSCQTFPVLNPVDKSVIKNVPDMNPEDTRAAINAASKAFETFKLTTAKERSDLLRNWYNLMVKHSEDLAKILTKENGKSLAESRGEIKYGNSFIEWFSEEARRVNGEVLQAPILNRELLLLKQPVGVSALITPWNFPHAMITRKAGAALAAGCTCVVKPSEDTPLTALALADLAEKAGFPAGTFNVITTSIKNSAAVGKELCDNPAIRVLSFTGSTNIGKILYQQCAGTMKRLSLELGGNAPYIVFNSADLDAAVTGAMASKFRNTGQTCVSANRFFVQAEIFDKFIEKYLVKINSEIKMGDGSKEGITHGPLVKDSQLQMVDDLVQDAICKGAKVHCGGKPLPELGPLFYAPTLLTDVTKDMKIYNKEIFGPVAVINKFHNEEDVLKEANDTPVGLAGYFYSQDISQVFRVARKMEVGMVGVNEGLISSTEAAFGGIKESGLGREGSSHGIDDFIDIKYVCIGNLRY</sequence>
<feature type="active site" evidence="5">
    <location>
        <position position="276"/>
    </location>
</feature>
<dbReference type="AlphaFoldDB" id="A0A834NTR1"/>